<proteinExistence type="predicted"/>
<dbReference type="Gene3D" id="1.10.30.10">
    <property type="entry name" value="High mobility group box domain"/>
    <property type="match status" value="1"/>
</dbReference>
<organism evidence="1 2">
    <name type="scientific">Ambispora gerdemannii</name>
    <dbReference type="NCBI Taxonomy" id="144530"/>
    <lineage>
        <taxon>Eukaryota</taxon>
        <taxon>Fungi</taxon>
        <taxon>Fungi incertae sedis</taxon>
        <taxon>Mucoromycota</taxon>
        <taxon>Glomeromycotina</taxon>
        <taxon>Glomeromycetes</taxon>
        <taxon>Archaeosporales</taxon>
        <taxon>Ambisporaceae</taxon>
        <taxon>Ambispora</taxon>
    </lineage>
</organism>
<evidence type="ECO:0000313" key="2">
    <source>
        <dbReference type="Proteomes" id="UP000789831"/>
    </source>
</evidence>
<dbReference type="AlphaFoldDB" id="A0A9N8ZUT4"/>
<keyword evidence="2" id="KW-1185">Reference proteome</keyword>
<sequence length="246" mass="28565">MSVNEKSKKELPLQRVVPRFPPDITIQELLEKAINKLEHSGQVSRIPNAFIAYRMAVCKELHSMNHPVITQPQLSSITQASWVEEPEHVRKEYQRISAEAREIFKKICHVYIPPEYQHEFMPNDATRNAYWNHPQFDAFGNFDFYSRQYVPCKFDGADSVSSNYSSPNCAYANNPSPNHENFPTNSYTYYSNANEQSWNYGATLNSHPNDFVQSEPWLKSRFVKPFSNKPMQLLQAENVRNAKPDK</sequence>
<reference evidence="1" key="1">
    <citation type="submission" date="2021-06" db="EMBL/GenBank/DDBJ databases">
        <authorList>
            <person name="Kallberg Y."/>
            <person name="Tangrot J."/>
            <person name="Rosling A."/>
        </authorList>
    </citation>
    <scope>NUCLEOTIDE SEQUENCE</scope>
    <source>
        <strain evidence="1">MT106</strain>
    </source>
</reference>
<dbReference type="Proteomes" id="UP000789831">
    <property type="component" value="Unassembled WGS sequence"/>
</dbReference>
<evidence type="ECO:0000313" key="1">
    <source>
        <dbReference type="EMBL" id="CAG8507877.1"/>
    </source>
</evidence>
<dbReference type="EMBL" id="CAJVPL010000540">
    <property type="protein sequence ID" value="CAG8507877.1"/>
    <property type="molecule type" value="Genomic_DNA"/>
</dbReference>
<gene>
    <name evidence="1" type="ORF">AGERDE_LOCUS4586</name>
</gene>
<comment type="caution">
    <text evidence="1">The sequence shown here is derived from an EMBL/GenBank/DDBJ whole genome shotgun (WGS) entry which is preliminary data.</text>
</comment>
<name>A0A9N8ZUT4_9GLOM</name>
<dbReference type="SUPFAM" id="SSF47095">
    <property type="entry name" value="HMG-box"/>
    <property type="match status" value="1"/>
</dbReference>
<protein>
    <submittedName>
        <fullName evidence="1">9434_t:CDS:1</fullName>
    </submittedName>
</protein>
<dbReference type="OrthoDB" id="6247875at2759"/>
<dbReference type="InterPro" id="IPR036910">
    <property type="entry name" value="HMG_box_dom_sf"/>
</dbReference>
<accession>A0A9N8ZUT4</accession>